<feature type="transmembrane region" description="Helical" evidence="6">
    <location>
        <begin position="275"/>
        <end position="300"/>
    </location>
</feature>
<dbReference type="Proteomes" id="UP000050417">
    <property type="component" value="Unassembled WGS sequence"/>
</dbReference>
<feature type="transmembrane region" description="Helical" evidence="6">
    <location>
        <begin position="20"/>
        <end position="39"/>
    </location>
</feature>
<feature type="transmembrane region" description="Helical" evidence="6">
    <location>
        <begin position="233"/>
        <end position="255"/>
    </location>
</feature>
<dbReference type="RefSeq" id="WP_075062373.1">
    <property type="nucleotide sequence ID" value="NZ_LGCL01000019.1"/>
</dbReference>
<comment type="caution">
    <text evidence="8">The sequence shown here is derived from an EMBL/GenBank/DDBJ whole genome shotgun (WGS) entry which is preliminary data.</text>
</comment>
<reference evidence="8 9" key="1">
    <citation type="submission" date="2015-07" db="EMBL/GenBank/DDBJ databases">
        <title>Genome sequence of Ornatilinea apprima DSM 23815.</title>
        <authorList>
            <person name="Hemp J."/>
            <person name="Ward L.M."/>
            <person name="Pace L.A."/>
            <person name="Fischer W.W."/>
        </authorList>
    </citation>
    <scope>NUCLEOTIDE SEQUENCE [LARGE SCALE GENOMIC DNA]</scope>
    <source>
        <strain evidence="8 9">P3M-1</strain>
    </source>
</reference>
<name>A0A0P6XNY2_9CHLR</name>
<organism evidence="8 9">
    <name type="scientific">Ornatilinea apprima</name>
    <dbReference type="NCBI Taxonomy" id="1134406"/>
    <lineage>
        <taxon>Bacteria</taxon>
        <taxon>Bacillati</taxon>
        <taxon>Chloroflexota</taxon>
        <taxon>Anaerolineae</taxon>
        <taxon>Anaerolineales</taxon>
        <taxon>Anaerolineaceae</taxon>
        <taxon>Ornatilinea</taxon>
    </lineage>
</organism>
<proteinExistence type="predicted"/>
<gene>
    <name evidence="8" type="ORF">ADN00_07570</name>
</gene>
<dbReference type="AlphaFoldDB" id="A0A0P6XNY2"/>
<evidence type="ECO:0000313" key="8">
    <source>
        <dbReference type="EMBL" id="KPL78305.1"/>
    </source>
</evidence>
<evidence type="ECO:0000256" key="6">
    <source>
        <dbReference type="SAM" id="Phobius"/>
    </source>
</evidence>
<dbReference type="GO" id="GO:0005886">
    <property type="term" value="C:plasma membrane"/>
    <property type="evidence" value="ECO:0007669"/>
    <property type="project" value="UniProtKB-SubCell"/>
</dbReference>
<feature type="transmembrane region" description="Helical" evidence="6">
    <location>
        <begin position="361"/>
        <end position="379"/>
    </location>
</feature>
<dbReference type="PANTHER" id="PTHR30294">
    <property type="entry name" value="MEMBRANE COMPONENT OF ABC TRANSPORTER YHHJ-RELATED"/>
    <property type="match status" value="1"/>
</dbReference>
<evidence type="ECO:0000313" key="9">
    <source>
        <dbReference type="Proteomes" id="UP000050417"/>
    </source>
</evidence>
<feature type="transmembrane region" description="Helical" evidence="6">
    <location>
        <begin position="179"/>
        <end position="196"/>
    </location>
</feature>
<sequence>MNKTWFVLKNEFIRIVTRRSFLLALVLIPLVSFVAMWAVGKLRGTEAENTIANVFSDEGNLPEMEGYIDFSGLLKEEDPDLRERFVRYEDEETAKADLQAGKIAAYYVITAGYVETGEVFYYRPDFNPLAAFDEASGLRAALQSSLAAEDPVIAERLANPLVLERKYLKPQSQRDEDNLMTFFLPYGVTMLFYVMVMSSSSTMLNSISDEKQNRVMEILLSSVRPIQLLTGKIIALGLVGLLQSVVWGGAGLLLLRLGGQTFNLPEEFQLPPQILVWFVVFFILGYAIYASLLGGLGALVPNIKEASQVTFIIMMPMIVPLMLISALINRPNAALSVFLSLFPLSSPMAMMTRMAATDVPLWQTGLAVALLAVTCVLTVRASAGMFRAQNLIAGQKADVKTFLLALLGKA</sequence>
<dbReference type="InterPro" id="IPR051449">
    <property type="entry name" value="ABC-2_transporter_component"/>
</dbReference>
<evidence type="ECO:0000259" key="7">
    <source>
        <dbReference type="Pfam" id="PF12698"/>
    </source>
</evidence>
<feature type="domain" description="ABC-2 type transporter transmembrane" evidence="7">
    <location>
        <begin position="19"/>
        <end position="379"/>
    </location>
</feature>
<keyword evidence="2" id="KW-1003">Cell membrane</keyword>
<dbReference type="OrthoDB" id="142621at2"/>
<dbReference type="InterPro" id="IPR013525">
    <property type="entry name" value="ABC2_TM"/>
</dbReference>
<keyword evidence="4 6" id="KW-1133">Transmembrane helix</keyword>
<evidence type="ECO:0000256" key="3">
    <source>
        <dbReference type="ARBA" id="ARBA00022692"/>
    </source>
</evidence>
<dbReference type="STRING" id="1134406.ADN00_07570"/>
<keyword evidence="5 6" id="KW-0472">Membrane</keyword>
<evidence type="ECO:0000256" key="4">
    <source>
        <dbReference type="ARBA" id="ARBA00022989"/>
    </source>
</evidence>
<dbReference type="Pfam" id="PF12698">
    <property type="entry name" value="ABC2_membrane_3"/>
    <property type="match status" value="1"/>
</dbReference>
<dbReference type="PANTHER" id="PTHR30294:SF29">
    <property type="entry name" value="MULTIDRUG ABC TRANSPORTER PERMEASE YBHS-RELATED"/>
    <property type="match status" value="1"/>
</dbReference>
<dbReference type="EMBL" id="LGCL01000019">
    <property type="protein sequence ID" value="KPL78305.1"/>
    <property type="molecule type" value="Genomic_DNA"/>
</dbReference>
<feature type="transmembrane region" description="Helical" evidence="6">
    <location>
        <begin position="306"/>
        <end position="328"/>
    </location>
</feature>
<keyword evidence="9" id="KW-1185">Reference proteome</keyword>
<evidence type="ECO:0000256" key="2">
    <source>
        <dbReference type="ARBA" id="ARBA00022475"/>
    </source>
</evidence>
<protein>
    <recommendedName>
        <fullName evidence="7">ABC-2 type transporter transmembrane domain-containing protein</fullName>
    </recommendedName>
</protein>
<accession>A0A0P6XNY2</accession>
<dbReference type="GO" id="GO:0140359">
    <property type="term" value="F:ABC-type transporter activity"/>
    <property type="evidence" value="ECO:0007669"/>
    <property type="project" value="InterPro"/>
</dbReference>
<evidence type="ECO:0000256" key="5">
    <source>
        <dbReference type="ARBA" id="ARBA00023136"/>
    </source>
</evidence>
<evidence type="ECO:0000256" key="1">
    <source>
        <dbReference type="ARBA" id="ARBA00004651"/>
    </source>
</evidence>
<comment type="subcellular location">
    <subcellularLocation>
        <location evidence="1">Cell membrane</location>
        <topology evidence="1">Multi-pass membrane protein</topology>
    </subcellularLocation>
</comment>
<keyword evidence="3 6" id="KW-0812">Transmembrane</keyword>
<feature type="transmembrane region" description="Helical" evidence="6">
    <location>
        <begin position="335"/>
        <end position="355"/>
    </location>
</feature>